<feature type="region of interest" description="Disordered" evidence="1">
    <location>
        <begin position="468"/>
        <end position="622"/>
    </location>
</feature>
<reference evidence="3" key="1">
    <citation type="submission" date="2020-08" db="EMBL/GenBank/DDBJ databases">
        <title>Genome sequencing and assembly of the red palm weevil Rhynchophorus ferrugineus.</title>
        <authorList>
            <person name="Dias G.B."/>
            <person name="Bergman C.M."/>
            <person name="Manee M."/>
        </authorList>
    </citation>
    <scope>NUCLEOTIDE SEQUENCE</scope>
    <source>
        <strain evidence="3">AA-2017</strain>
        <tissue evidence="3">Whole larva</tissue>
    </source>
</reference>
<feature type="chain" id="PRO_5032459461" evidence="2">
    <location>
        <begin position="25"/>
        <end position="832"/>
    </location>
</feature>
<feature type="compositionally biased region" description="Basic and acidic residues" evidence="1">
    <location>
        <begin position="587"/>
        <end position="618"/>
    </location>
</feature>
<name>A0A834HZ19_RHYFE</name>
<keyword evidence="2" id="KW-0732">Signal</keyword>
<keyword evidence="4" id="KW-1185">Reference proteome</keyword>
<gene>
    <name evidence="3" type="ORF">GWI33_017266</name>
</gene>
<feature type="region of interest" description="Disordered" evidence="1">
    <location>
        <begin position="391"/>
        <end position="417"/>
    </location>
</feature>
<feature type="compositionally biased region" description="Basic and acidic residues" evidence="1">
    <location>
        <begin position="765"/>
        <end position="787"/>
    </location>
</feature>
<evidence type="ECO:0000256" key="1">
    <source>
        <dbReference type="SAM" id="MobiDB-lite"/>
    </source>
</evidence>
<feature type="compositionally biased region" description="Basic and acidic residues" evidence="1">
    <location>
        <begin position="550"/>
        <end position="578"/>
    </location>
</feature>
<evidence type="ECO:0000256" key="2">
    <source>
        <dbReference type="SAM" id="SignalP"/>
    </source>
</evidence>
<feature type="signal peptide" evidence="2">
    <location>
        <begin position="1"/>
        <end position="24"/>
    </location>
</feature>
<comment type="caution">
    <text evidence="3">The sequence shown here is derived from an EMBL/GenBank/DDBJ whole genome shotgun (WGS) entry which is preliminary data.</text>
</comment>
<feature type="region of interest" description="Disordered" evidence="1">
    <location>
        <begin position="760"/>
        <end position="793"/>
    </location>
</feature>
<sequence>MLLLKGSIVFEVCLVLSLTHRGSTQEYDYSSEADSADYGSEYDHSDYGKYSGGRAVALKQKQDTLEYNDGLPNQAEFEKFFVTPIGFDSSGLEEAASSLKPVKTDPFRHLRDAFFQKTSASDYHPLKAERSQVSPGPHYVSHQIPVPATFFKHDDEERASSKDDVETIAPPLKGKGTKSKSDGDFDGFKDAFDSYEQLRKAADEIDYTKGNPSYFNSKDVDYSTGKSSSTVSQNSPSSAAYLSALKIPTSKVNPIEKYNLEPVDYDALQSKYIEELNKEDGAAASSDSAPENLEGCRKIASPEYAENMNCFVCEDAANKAKFTQCSYSASEDPINEYAASSMRFSVPAKAPGSFRFKRSPAKGSYSQDPYFEVASRSKKYYEDFEKEQEAAEIERQKDFEYKPYSPDEYESYSESQSSELLKVPGACQQVEREGATCTVCRDEKTGGNFEQCSYSSAPKEHKYAYVAEKKFDSDDEPKETKTVLKEDSGEQDEGESVVKSKTAEAIPELESAGTSVEETEVSAEDDEAEENEKPESGYEYPYFKYTNTKDNNKKLVDDNPYDVPEHFKANVKNDKSSAEEEDDESFDEYHYKLFPELHKTSESKNEERQSAPAQKKEQDVEEVLAEFAKKDRSNCKKAEKSGMTCFLCVDHNKIQHEECMYIAESKPKATHVAYHEVQRLKDPKKESSDEESEESKVEPLTEKPVDAVVPSASETSKKKKFFKKASASKPVADMGTASSEIMETVLSVQPDFRDMELVAEESAPDSERIEVKQTKAKEEQVAPKEVDVADEEGAYSHETKPIYSKLFDTTLPRYMVEKTEFEKDFDADAGFD</sequence>
<evidence type="ECO:0000313" key="4">
    <source>
        <dbReference type="Proteomes" id="UP000625711"/>
    </source>
</evidence>
<feature type="compositionally biased region" description="Acidic residues" evidence="1">
    <location>
        <begin position="517"/>
        <end position="530"/>
    </location>
</feature>
<proteinExistence type="predicted"/>
<feature type="compositionally biased region" description="Basic and acidic residues" evidence="1">
    <location>
        <begin position="694"/>
        <end position="705"/>
    </location>
</feature>
<protein>
    <submittedName>
        <fullName evidence="3">Uncharacterized protein</fullName>
    </submittedName>
</protein>
<evidence type="ECO:0000313" key="3">
    <source>
        <dbReference type="EMBL" id="KAF7269748.1"/>
    </source>
</evidence>
<feature type="region of interest" description="Disordered" evidence="1">
    <location>
        <begin position="675"/>
        <end position="711"/>
    </location>
</feature>
<feature type="compositionally biased region" description="Basic and acidic residues" evidence="1">
    <location>
        <begin position="468"/>
        <end position="488"/>
    </location>
</feature>
<dbReference type="EMBL" id="JAACXV010014191">
    <property type="protein sequence ID" value="KAF7269748.1"/>
    <property type="molecule type" value="Genomic_DNA"/>
</dbReference>
<organism evidence="3 4">
    <name type="scientific">Rhynchophorus ferrugineus</name>
    <name type="common">Red palm weevil</name>
    <name type="synonym">Curculio ferrugineus</name>
    <dbReference type="NCBI Taxonomy" id="354439"/>
    <lineage>
        <taxon>Eukaryota</taxon>
        <taxon>Metazoa</taxon>
        <taxon>Ecdysozoa</taxon>
        <taxon>Arthropoda</taxon>
        <taxon>Hexapoda</taxon>
        <taxon>Insecta</taxon>
        <taxon>Pterygota</taxon>
        <taxon>Neoptera</taxon>
        <taxon>Endopterygota</taxon>
        <taxon>Coleoptera</taxon>
        <taxon>Polyphaga</taxon>
        <taxon>Cucujiformia</taxon>
        <taxon>Curculionidae</taxon>
        <taxon>Dryophthorinae</taxon>
        <taxon>Rhynchophorus</taxon>
    </lineage>
</organism>
<feature type="compositionally biased region" description="Basic and acidic residues" evidence="1">
    <location>
        <begin position="675"/>
        <end position="687"/>
    </location>
</feature>
<accession>A0A834HZ19</accession>
<dbReference type="Proteomes" id="UP000625711">
    <property type="component" value="Unassembled WGS sequence"/>
</dbReference>
<feature type="compositionally biased region" description="Low complexity" evidence="1">
    <location>
        <begin position="402"/>
        <end position="417"/>
    </location>
</feature>
<dbReference type="OrthoDB" id="1734063at2759"/>
<dbReference type="AlphaFoldDB" id="A0A834HZ19"/>
<feature type="region of interest" description="Disordered" evidence="1">
    <location>
        <begin position="155"/>
        <end position="183"/>
    </location>
</feature>
<feature type="compositionally biased region" description="Basic and acidic residues" evidence="1">
    <location>
        <begin position="391"/>
        <end position="401"/>
    </location>
</feature>
<feature type="compositionally biased region" description="Basic and acidic residues" evidence="1">
    <location>
        <begin position="155"/>
        <end position="165"/>
    </location>
</feature>